<gene>
    <name evidence="16" type="ORF">ACFFH7_26630</name>
</gene>
<dbReference type="CDD" id="cd02064">
    <property type="entry name" value="FAD_synthetase_N"/>
    <property type="match status" value="1"/>
</dbReference>
<evidence type="ECO:0000256" key="9">
    <source>
        <dbReference type="ARBA" id="ARBA00022827"/>
    </source>
</evidence>
<dbReference type="InterPro" id="IPR023465">
    <property type="entry name" value="Riboflavin_kinase_dom_sf"/>
</dbReference>
<dbReference type="InterPro" id="IPR015865">
    <property type="entry name" value="Riboflavin_kinase_bac/euk"/>
</dbReference>
<sequence>MQRWRGLEHLPSGWGRCVLTIGVFDGVHRGHRELISRAVELAAKRDLPSVVMTFDPHPSEVVRPGSHPAQLTTLKRRADLVEELGVDVFCVLPFTPELSRMPADVFVHELLVEQLHVAAVVVGENFTFGKGAQGDVTLLRTLGSRFGFTAEGESLVSEDSLVYSSTYIRACIDAGDVVAAEHALGRPHRLEGIVVRGDGRGRDLGFPTANLSTPKFAAVPADGVYACRFLQGGQVRNAAVSVGTNPTFSGRERRVEAFVLDVNEDFYGQRVALDFVARLRGQLKFNSSDDLVVQMREDVEEARRLLA</sequence>
<comment type="caution">
    <text evidence="16">The sequence shown here is derived from an EMBL/GenBank/DDBJ whole genome shotgun (WGS) entry which is preliminary data.</text>
</comment>
<dbReference type="RefSeq" id="WP_273935067.1">
    <property type="nucleotide sequence ID" value="NZ_CP097263.1"/>
</dbReference>
<dbReference type="EC" id="2.7.7.2" evidence="14"/>
<evidence type="ECO:0000256" key="11">
    <source>
        <dbReference type="ARBA" id="ARBA00023268"/>
    </source>
</evidence>
<feature type="domain" description="Riboflavin kinase" evidence="15">
    <location>
        <begin position="183"/>
        <end position="307"/>
    </location>
</feature>
<evidence type="ECO:0000256" key="14">
    <source>
        <dbReference type="PIRNR" id="PIRNR004491"/>
    </source>
</evidence>
<evidence type="ECO:0000256" key="6">
    <source>
        <dbReference type="ARBA" id="ARBA00022695"/>
    </source>
</evidence>
<evidence type="ECO:0000256" key="4">
    <source>
        <dbReference type="ARBA" id="ARBA00022643"/>
    </source>
</evidence>
<evidence type="ECO:0000259" key="15">
    <source>
        <dbReference type="SMART" id="SM00904"/>
    </source>
</evidence>
<keyword evidence="6 14" id="KW-0548">Nucleotidyltransferase</keyword>
<evidence type="ECO:0000256" key="1">
    <source>
        <dbReference type="ARBA" id="ARBA00004726"/>
    </source>
</evidence>
<dbReference type="InterPro" id="IPR015864">
    <property type="entry name" value="FAD_synthase"/>
</dbReference>
<dbReference type="InterPro" id="IPR002606">
    <property type="entry name" value="Riboflavin_kinase_bac"/>
</dbReference>
<dbReference type="EMBL" id="JBHLUD010000009">
    <property type="protein sequence ID" value="MFC0545110.1"/>
    <property type="molecule type" value="Genomic_DNA"/>
</dbReference>
<dbReference type="Gene3D" id="2.40.30.30">
    <property type="entry name" value="Riboflavin kinase-like"/>
    <property type="match status" value="1"/>
</dbReference>
<comment type="catalytic activity">
    <reaction evidence="12 14">
        <text>riboflavin + ATP = FMN + ADP + H(+)</text>
        <dbReference type="Rhea" id="RHEA:14357"/>
        <dbReference type="ChEBI" id="CHEBI:15378"/>
        <dbReference type="ChEBI" id="CHEBI:30616"/>
        <dbReference type="ChEBI" id="CHEBI:57986"/>
        <dbReference type="ChEBI" id="CHEBI:58210"/>
        <dbReference type="ChEBI" id="CHEBI:456216"/>
        <dbReference type="EC" id="2.7.1.26"/>
    </reaction>
</comment>
<evidence type="ECO:0000313" key="17">
    <source>
        <dbReference type="Proteomes" id="UP001589810"/>
    </source>
</evidence>
<dbReference type="Pfam" id="PF06574">
    <property type="entry name" value="FAD_syn"/>
    <property type="match status" value="1"/>
</dbReference>
<keyword evidence="3 14" id="KW-0285">Flavoprotein</keyword>
<dbReference type="GO" id="GO:0003919">
    <property type="term" value="F:FMN adenylyltransferase activity"/>
    <property type="evidence" value="ECO:0007669"/>
    <property type="project" value="UniProtKB-EC"/>
</dbReference>
<dbReference type="InterPro" id="IPR004821">
    <property type="entry name" value="Cyt_trans-like"/>
</dbReference>
<keyword evidence="5 14" id="KW-0808">Transferase</keyword>
<dbReference type="SMART" id="SM00904">
    <property type="entry name" value="Flavokinase"/>
    <property type="match status" value="1"/>
</dbReference>
<dbReference type="PANTHER" id="PTHR22749">
    <property type="entry name" value="RIBOFLAVIN KINASE/FMN ADENYLYLTRANSFERASE"/>
    <property type="match status" value="1"/>
</dbReference>
<evidence type="ECO:0000256" key="7">
    <source>
        <dbReference type="ARBA" id="ARBA00022741"/>
    </source>
</evidence>
<keyword evidence="17" id="KW-1185">Reference proteome</keyword>
<dbReference type="Gene3D" id="3.40.50.620">
    <property type="entry name" value="HUPs"/>
    <property type="match status" value="1"/>
</dbReference>
<keyword evidence="10 14" id="KW-0067">ATP-binding</keyword>
<comment type="pathway">
    <text evidence="2 14">Cofactor biosynthesis; FMN biosynthesis; FMN from riboflavin (ATP route): step 1/1.</text>
</comment>
<evidence type="ECO:0000256" key="8">
    <source>
        <dbReference type="ARBA" id="ARBA00022777"/>
    </source>
</evidence>
<dbReference type="NCBIfam" id="TIGR00083">
    <property type="entry name" value="ribF"/>
    <property type="match status" value="1"/>
</dbReference>
<organism evidence="16 17">
    <name type="scientific">Kutzneria chonburiensis</name>
    <dbReference type="NCBI Taxonomy" id="1483604"/>
    <lineage>
        <taxon>Bacteria</taxon>
        <taxon>Bacillati</taxon>
        <taxon>Actinomycetota</taxon>
        <taxon>Actinomycetes</taxon>
        <taxon>Pseudonocardiales</taxon>
        <taxon>Pseudonocardiaceae</taxon>
        <taxon>Kutzneria</taxon>
    </lineage>
</organism>
<reference evidence="16 17" key="1">
    <citation type="submission" date="2024-09" db="EMBL/GenBank/DDBJ databases">
        <authorList>
            <person name="Sun Q."/>
            <person name="Mori K."/>
        </authorList>
    </citation>
    <scope>NUCLEOTIDE SEQUENCE [LARGE SCALE GENOMIC DNA]</scope>
    <source>
        <strain evidence="16 17">TBRC 1432</strain>
    </source>
</reference>
<dbReference type="GO" id="GO:0008531">
    <property type="term" value="F:riboflavin kinase activity"/>
    <property type="evidence" value="ECO:0007669"/>
    <property type="project" value="UniProtKB-EC"/>
</dbReference>
<comment type="similarity">
    <text evidence="14">Belongs to the ribF family.</text>
</comment>
<evidence type="ECO:0000256" key="5">
    <source>
        <dbReference type="ARBA" id="ARBA00022679"/>
    </source>
</evidence>
<keyword evidence="8 14" id="KW-0418">Kinase</keyword>
<dbReference type="EC" id="2.7.1.26" evidence="14"/>
<protein>
    <recommendedName>
        <fullName evidence="14">Riboflavin biosynthesis protein</fullName>
    </recommendedName>
    <domain>
        <recommendedName>
            <fullName evidence="14">Riboflavin kinase</fullName>
            <ecNumber evidence="14">2.7.1.26</ecNumber>
        </recommendedName>
        <alternativeName>
            <fullName evidence="14">Flavokinase</fullName>
        </alternativeName>
    </domain>
    <domain>
        <recommendedName>
            <fullName evidence="14">FMN adenylyltransferase</fullName>
            <ecNumber evidence="14">2.7.7.2</ecNumber>
        </recommendedName>
        <alternativeName>
            <fullName evidence="14">FAD pyrophosphorylase</fullName>
        </alternativeName>
        <alternativeName>
            <fullName evidence="14">FAD synthase</fullName>
        </alternativeName>
    </domain>
</protein>
<comment type="pathway">
    <text evidence="1 14">Cofactor biosynthesis; FAD biosynthesis; FAD from FMN: step 1/1.</text>
</comment>
<keyword evidence="9 14" id="KW-0274">FAD</keyword>
<dbReference type="InterPro" id="IPR014729">
    <property type="entry name" value="Rossmann-like_a/b/a_fold"/>
</dbReference>
<accession>A0ABV6MXR9</accession>
<proteinExistence type="inferred from homology"/>
<dbReference type="PANTHER" id="PTHR22749:SF6">
    <property type="entry name" value="RIBOFLAVIN KINASE"/>
    <property type="match status" value="1"/>
</dbReference>
<keyword evidence="7 14" id="KW-0547">Nucleotide-binding</keyword>
<evidence type="ECO:0000256" key="12">
    <source>
        <dbReference type="ARBA" id="ARBA00047880"/>
    </source>
</evidence>
<comment type="catalytic activity">
    <reaction evidence="13 14">
        <text>FMN + ATP + H(+) = FAD + diphosphate</text>
        <dbReference type="Rhea" id="RHEA:17237"/>
        <dbReference type="ChEBI" id="CHEBI:15378"/>
        <dbReference type="ChEBI" id="CHEBI:30616"/>
        <dbReference type="ChEBI" id="CHEBI:33019"/>
        <dbReference type="ChEBI" id="CHEBI:57692"/>
        <dbReference type="ChEBI" id="CHEBI:58210"/>
        <dbReference type="EC" id="2.7.7.2"/>
    </reaction>
</comment>
<dbReference type="Proteomes" id="UP001589810">
    <property type="component" value="Unassembled WGS sequence"/>
</dbReference>
<evidence type="ECO:0000313" key="16">
    <source>
        <dbReference type="EMBL" id="MFC0545110.1"/>
    </source>
</evidence>
<evidence type="ECO:0000256" key="13">
    <source>
        <dbReference type="ARBA" id="ARBA00049494"/>
    </source>
</evidence>
<keyword evidence="4 14" id="KW-0288">FMN</keyword>
<evidence type="ECO:0000256" key="3">
    <source>
        <dbReference type="ARBA" id="ARBA00022630"/>
    </source>
</evidence>
<dbReference type="SUPFAM" id="SSF82114">
    <property type="entry name" value="Riboflavin kinase-like"/>
    <property type="match status" value="1"/>
</dbReference>
<evidence type="ECO:0000256" key="2">
    <source>
        <dbReference type="ARBA" id="ARBA00005201"/>
    </source>
</evidence>
<dbReference type="SUPFAM" id="SSF52374">
    <property type="entry name" value="Nucleotidylyl transferase"/>
    <property type="match status" value="1"/>
</dbReference>
<dbReference type="NCBIfam" id="NF004160">
    <property type="entry name" value="PRK05627.1-3"/>
    <property type="match status" value="1"/>
</dbReference>
<dbReference type="PIRSF" id="PIRSF004491">
    <property type="entry name" value="FAD_Synth"/>
    <property type="match status" value="1"/>
</dbReference>
<keyword evidence="11" id="KW-0511">Multifunctional enzyme</keyword>
<evidence type="ECO:0000256" key="10">
    <source>
        <dbReference type="ARBA" id="ARBA00022840"/>
    </source>
</evidence>
<dbReference type="Pfam" id="PF01687">
    <property type="entry name" value="Flavokinase"/>
    <property type="match status" value="1"/>
</dbReference>
<dbReference type="NCBIfam" id="TIGR00125">
    <property type="entry name" value="cyt_tran_rel"/>
    <property type="match status" value="1"/>
</dbReference>
<name>A0ABV6MXR9_9PSEU</name>
<dbReference type="InterPro" id="IPR023468">
    <property type="entry name" value="Riboflavin_kinase"/>
</dbReference>